<comment type="pathway">
    <text evidence="4 20">Cell wall biogenesis; peptidoglycan biosynthesis.</text>
</comment>
<dbReference type="PANTHER" id="PTHR21071">
    <property type="entry name" value="UDP-N-ACETYLENOLPYRUVOYLGLUCOSAMINE REDUCTASE"/>
    <property type="match status" value="1"/>
</dbReference>
<sequence length="347" mass="39012">MIDVVENHSLQSLNTLAMPSIARHFVAVHSEISLLEAIHLADQHQWRLYVLGGGSNVLAQEIIEGLVIKNEIQGIQLLSDNDDYVIVEVGAGENWHETVQLCIRQGWYGLENLSLIPGTVGAAPIQNIGAYGVEVREFIESVRAYDCVDRVWRDFNNKACEFDYRDSLFKRSKNRFIVTAIRLRLNKTFHAKLSYGALQHLEPSTITAQQLSEEICRIRLTKLPDPKDLPNAGSFFKNPVVTMSHYHELVRKYPNIVAFDAGDQRKKLAAGWLIENAGLKGYRDPVWGVGTHVEQALVLVNPQCRSLVAVMSIVEIIRQAVKENYGIELEIEPQILGDQVKSVYSVA</sequence>
<evidence type="ECO:0000256" key="14">
    <source>
        <dbReference type="ARBA" id="ARBA00022984"/>
    </source>
</evidence>
<evidence type="ECO:0000256" key="7">
    <source>
        <dbReference type="ARBA" id="ARBA00015188"/>
    </source>
</evidence>
<keyword evidence="11 20" id="KW-0274">FAD</keyword>
<dbReference type="NCBIfam" id="TIGR00179">
    <property type="entry name" value="murB"/>
    <property type="match status" value="1"/>
</dbReference>
<evidence type="ECO:0000256" key="13">
    <source>
        <dbReference type="ARBA" id="ARBA00022960"/>
    </source>
</evidence>
<dbReference type="InterPro" id="IPR016169">
    <property type="entry name" value="FAD-bd_PCMH_sub2"/>
</dbReference>
<evidence type="ECO:0000256" key="20">
    <source>
        <dbReference type="HAMAP-Rule" id="MF_00037"/>
    </source>
</evidence>
<keyword evidence="13 20" id="KW-0133">Cell shape</keyword>
<evidence type="ECO:0000256" key="8">
    <source>
        <dbReference type="ARBA" id="ARBA00022490"/>
    </source>
</evidence>
<dbReference type="InterPro" id="IPR016167">
    <property type="entry name" value="FAD-bd_PCMH_sub1"/>
</dbReference>
<evidence type="ECO:0000256" key="6">
    <source>
        <dbReference type="ARBA" id="ARBA00012518"/>
    </source>
</evidence>
<protein>
    <recommendedName>
        <fullName evidence="7 20">UDP-N-acetylenolpyruvoylglucosamine reductase</fullName>
        <ecNumber evidence="6 20">1.3.1.98</ecNumber>
    </recommendedName>
    <alternativeName>
        <fullName evidence="18 20">UDP-N-acetylmuramate dehydrogenase</fullName>
    </alternativeName>
</protein>
<dbReference type="HAMAP" id="MF_00037">
    <property type="entry name" value="MurB"/>
    <property type="match status" value="1"/>
</dbReference>
<organism evidence="22 23">
    <name type="scientific">Gynuella sunshinyii YC6258</name>
    <dbReference type="NCBI Taxonomy" id="1445510"/>
    <lineage>
        <taxon>Bacteria</taxon>
        <taxon>Pseudomonadati</taxon>
        <taxon>Pseudomonadota</taxon>
        <taxon>Gammaproteobacteria</taxon>
        <taxon>Oceanospirillales</taxon>
        <taxon>Saccharospirillaceae</taxon>
        <taxon>Gynuella</taxon>
    </lineage>
</organism>
<dbReference type="InterPro" id="IPR011601">
    <property type="entry name" value="MurB_C"/>
</dbReference>
<evidence type="ECO:0000256" key="1">
    <source>
        <dbReference type="ARBA" id="ARBA00001974"/>
    </source>
</evidence>
<reference evidence="22 23" key="1">
    <citation type="submission" date="2014-01" db="EMBL/GenBank/DDBJ databases">
        <title>Full genme sequencing of cellulolytic bacterium Gynuella sunshinyii YC6258T gen. nov., sp. nov.</title>
        <authorList>
            <person name="Khan H."/>
            <person name="Chung E.J."/>
            <person name="Chung Y.R."/>
        </authorList>
    </citation>
    <scope>NUCLEOTIDE SEQUENCE [LARGE SCALE GENOMIC DNA]</scope>
    <source>
        <strain evidence="22 23">YC6258</strain>
    </source>
</reference>
<dbReference type="GO" id="GO:0071555">
    <property type="term" value="P:cell wall organization"/>
    <property type="evidence" value="ECO:0007669"/>
    <property type="project" value="UniProtKB-KW"/>
</dbReference>
<keyword evidence="23" id="KW-1185">Reference proteome</keyword>
<dbReference type="HOGENOM" id="CLU_035304_0_0_6"/>
<keyword evidence="17 20" id="KW-0961">Cell wall biogenesis/degradation</keyword>
<evidence type="ECO:0000313" key="22">
    <source>
        <dbReference type="EMBL" id="AJQ95830.1"/>
    </source>
</evidence>
<dbReference type="AlphaFoldDB" id="A0A0C5V8Z3"/>
<dbReference type="InterPro" id="IPR003170">
    <property type="entry name" value="MurB"/>
</dbReference>
<feature type="domain" description="FAD-binding PCMH-type" evidence="21">
    <location>
        <begin position="18"/>
        <end position="188"/>
    </location>
</feature>
<dbReference type="GO" id="GO:0005829">
    <property type="term" value="C:cytosol"/>
    <property type="evidence" value="ECO:0007669"/>
    <property type="project" value="TreeGrafter"/>
</dbReference>
<dbReference type="GO" id="GO:0008360">
    <property type="term" value="P:regulation of cell shape"/>
    <property type="evidence" value="ECO:0007669"/>
    <property type="project" value="UniProtKB-KW"/>
</dbReference>
<evidence type="ECO:0000313" key="23">
    <source>
        <dbReference type="Proteomes" id="UP000032266"/>
    </source>
</evidence>
<comment type="similarity">
    <text evidence="5 20">Belongs to the MurB family.</text>
</comment>
<evidence type="ECO:0000256" key="17">
    <source>
        <dbReference type="ARBA" id="ARBA00023316"/>
    </source>
</evidence>
<keyword evidence="12 20" id="KW-0521">NADP</keyword>
<dbReference type="InterPro" id="IPR036318">
    <property type="entry name" value="FAD-bd_PCMH-like_sf"/>
</dbReference>
<dbReference type="OrthoDB" id="9804753at2"/>
<dbReference type="Proteomes" id="UP000032266">
    <property type="component" value="Chromosome"/>
</dbReference>
<dbReference type="GO" id="GO:0051301">
    <property type="term" value="P:cell division"/>
    <property type="evidence" value="ECO:0007669"/>
    <property type="project" value="UniProtKB-KW"/>
</dbReference>
<keyword evidence="16 20" id="KW-0131">Cell cycle</keyword>
<keyword evidence="10 20" id="KW-0285">Flavoprotein</keyword>
<proteinExistence type="inferred from homology"/>
<evidence type="ECO:0000256" key="15">
    <source>
        <dbReference type="ARBA" id="ARBA00023002"/>
    </source>
</evidence>
<keyword evidence="8 20" id="KW-0963">Cytoplasm</keyword>
<dbReference type="InterPro" id="IPR006094">
    <property type="entry name" value="Oxid_FAD_bind_N"/>
</dbReference>
<dbReference type="RefSeq" id="WP_044617994.1">
    <property type="nucleotide sequence ID" value="NZ_CP007142.1"/>
</dbReference>
<comment type="cofactor">
    <cofactor evidence="1 20">
        <name>FAD</name>
        <dbReference type="ChEBI" id="CHEBI:57692"/>
    </cofactor>
</comment>
<dbReference type="Gene3D" id="3.30.465.10">
    <property type="match status" value="1"/>
</dbReference>
<feature type="active site" evidence="20">
    <location>
        <position position="165"/>
    </location>
</feature>
<evidence type="ECO:0000256" key="11">
    <source>
        <dbReference type="ARBA" id="ARBA00022827"/>
    </source>
</evidence>
<evidence type="ECO:0000256" key="19">
    <source>
        <dbReference type="ARBA" id="ARBA00048914"/>
    </source>
</evidence>
<keyword evidence="14 20" id="KW-0573">Peptidoglycan synthesis</keyword>
<dbReference type="SUPFAM" id="SSF56176">
    <property type="entry name" value="FAD-binding/transporter-associated domain-like"/>
    <property type="match status" value="1"/>
</dbReference>
<dbReference type="NCBIfam" id="NF000755">
    <property type="entry name" value="PRK00046.1"/>
    <property type="match status" value="1"/>
</dbReference>
<evidence type="ECO:0000259" key="21">
    <source>
        <dbReference type="PROSITE" id="PS51387"/>
    </source>
</evidence>
<dbReference type="Gene3D" id="3.90.78.10">
    <property type="entry name" value="UDP-N-acetylenolpyruvoylglucosamine reductase, C-terminal domain"/>
    <property type="match status" value="1"/>
</dbReference>
<dbReference type="PATRIC" id="fig|1445510.3.peg.3771"/>
<dbReference type="EC" id="1.3.1.98" evidence="6 20"/>
<feature type="active site" description="Proton donor" evidence="20">
    <location>
        <position position="234"/>
    </location>
</feature>
<dbReference type="EMBL" id="CP007142">
    <property type="protein sequence ID" value="AJQ95830.1"/>
    <property type="molecule type" value="Genomic_DNA"/>
</dbReference>
<dbReference type="STRING" id="1445510.YC6258_03794"/>
<evidence type="ECO:0000256" key="10">
    <source>
        <dbReference type="ARBA" id="ARBA00022630"/>
    </source>
</evidence>
<dbReference type="InterPro" id="IPR016166">
    <property type="entry name" value="FAD-bd_PCMH"/>
</dbReference>
<evidence type="ECO:0000256" key="4">
    <source>
        <dbReference type="ARBA" id="ARBA00004752"/>
    </source>
</evidence>
<dbReference type="UniPathway" id="UPA00219"/>
<evidence type="ECO:0000256" key="5">
    <source>
        <dbReference type="ARBA" id="ARBA00010485"/>
    </source>
</evidence>
<dbReference type="PROSITE" id="PS51387">
    <property type="entry name" value="FAD_PCMH"/>
    <property type="match status" value="1"/>
</dbReference>
<evidence type="ECO:0000256" key="3">
    <source>
        <dbReference type="ARBA" id="ARBA00004496"/>
    </source>
</evidence>
<gene>
    <name evidence="20" type="primary">murB</name>
    <name evidence="22" type="ORF">YC6258_03794</name>
</gene>
<feature type="active site" evidence="20">
    <location>
        <position position="332"/>
    </location>
</feature>
<dbReference type="SUPFAM" id="SSF56194">
    <property type="entry name" value="Uridine diphospho-N-Acetylenolpyruvylglucosamine reductase, MurB, C-terminal domain"/>
    <property type="match status" value="1"/>
</dbReference>
<evidence type="ECO:0000256" key="12">
    <source>
        <dbReference type="ARBA" id="ARBA00022857"/>
    </source>
</evidence>
<name>A0A0C5V8Z3_9GAMM</name>
<dbReference type="PANTHER" id="PTHR21071:SF4">
    <property type="entry name" value="UDP-N-ACETYLENOLPYRUVOYLGLUCOSAMINE REDUCTASE"/>
    <property type="match status" value="1"/>
</dbReference>
<evidence type="ECO:0000256" key="9">
    <source>
        <dbReference type="ARBA" id="ARBA00022618"/>
    </source>
</evidence>
<dbReference type="InterPro" id="IPR036635">
    <property type="entry name" value="MurB_C_sf"/>
</dbReference>
<keyword evidence="9 20" id="KW-0132">Cell division</keyword>
<dbReference type="Gene3D" id="3.30.43.10">
    <property type="entry name" value="Uridine Diphospho-n-acetylenolpyruvylglucosamine Reductase, domain 2"/>
    <property type="match status" value="1"/>
</dbReference>
<keyword evidence="15 20" id="KW-0560">Oxidoreductase</keyword>
<dbReference type="Pfam" id="PF01565">
    <property type="entry name" value="FAD_binding_4"/>
    <property type="match status" value="1"/>
</dbReference>
<evidence type="ECO:0000256" key="16">
    <source>
        <dbReference type="ARBA" id="ARBA00023306"/>
    </source>
</evidence>
<comment type="subcellular location">
    <subcellularLocation>
        <location evidence="3 20">Cytoplasm</location>
    </subcellularLocation>
</comment>
<evidence type="ECO:0000256" key="2">
    <source>
        <dbReference type="ARBA" id="ARBA00003921"/>
    </source>
</evidence>
<evidence type="ECO:0000256" key="18">
    <source>
        <dbReference type="ARBA" id="ARBA00031026"/>
    </source>
</evidence>
<dbReference type="KEGG" id="gsn:YC6258_03794"/>
<dbReference type="GO" id="GO:0009252">
    <property type="term" value="P:peptidoglycan biosynthetic process"/>
    <property type="evidence" value="ECO:0007669"/>
    <property type="project" value="UniProtKB-UniRule"/>
</dbReference>
<dbReference type="GO" id="GO:0071949">
    <property type="term" value="F:FAD binding"/>
    <property type="evidence" value="ECO:0007669"/>
    <property type="project" value="InterPro"/>
</dbReference>
<accession>A0A0C5V8Z3</accession>
<dbReference type="Pfam" id="PF02873">
    <property type="entry name" value="MurB_C"/>
    <property type="match status" value="1"/>
</dbReference>
<dbReference type="GO" id="GO:0008762">
    <property type="term" value="F:UDP-N-acetylmuramate dehydrogenase activity"/>
    <property type="evidence" value="ECO:0007669"/>
    <property type="project" value="UniProtKB-UniRule"/>
</dbReference>
<comment type="catalytic activity">
    <reaction evidence="19 20">
        <text>UDP-N-acetyl-alpha-D-muramate + NADP(+) = UDP-N-acetyl-3-O-(1-carboxyvinyl)-alpha-D-glucosamine + NADPH + H(+)</text>
        <dbReference type="Rhea" id="RHEA:12248"/>
        <dbReference type="ChEBI" id="CHEBI:15378"/>
        <dbReference type="ChEBI" id="CHEBI:57783"/>
        <dbReference type="ChEBI" id="CHEBI:58349"/>
        <dbReference type="ChEBI" id="CHEBI:68483"/>
        <dbReference type="ChEBI" id="CHEBI:70757"/>
        <dbReference type="EC" id="1.3.1.98"/>
    </reaction>
</comment>
<comment type="function">
    <text evidence="2 20">Cell wall formation.</text>
</comment>